<accession>A0ABU0SQ61</accession>
<reference evidence="2 3" key="1">
    <citation type="submission" date="2023-07" db="EMBL/GenBank/DDBJ databases">
        <title>Comparative genomics of wheat-associated soil bacteria to identify genetic determinants of phenazine resistance.</title>
        <authorList>
            <person name="Mouncey N."/>
        </authorList>
    </citation>
    <scope>NUCLEOTIDE SEQUENCE [LARGE SCALE GENOMIC DNA]</scope>
    <source>
        <strain evidence="2 3">V2I4</strain>
    </source>
</reference>
<keyword evidence="3" id="KW-1185">Reference proteome</keyword>
<sequence length="92" mass="9873">MLTTHATAPSKPSKSSERVGPSKPVGPFKPAEPVALAAPTHVTVTVTGIPGRFAVIRHAVTIPRIPTFRFDLWITTTMITSELVHRLTASFA</sequence>
<dbReference type="RefSeq" id="WP_307520962.1">
    <property type="nucleotide sequence ID" value="NZ_JAUSZI010000002.1"/>
</dbReference>
<evidence type="ECO:0000256" key="1">
    <source>
        <dbReference type="SAM" id="MobiDB-lite"/>
    </source>
</evidence>
<feature type="region of interest" description="Disordered" evidence="1">
    <location>
        <begin position="1"/>
        <end position="31"/>
    </location>
</feature>
<gene>
    <name evidence="2" type="ORF">QF035_003193</name>
</gene>
<organism evidence="2 3">
    <name type="scientific">Streptomyces umbrinus</name>
    <dbReference type="NCBI Taxonomy" id="67370"/>
    <lineage>
        <taxon>Bacteria</taxon>
        <taxon>Bacillati</taxon>
        <taxon>Actinomycetota</taxon>
        <taxon>Actinomycetes</taxon>
        <taxon>Kitasatosporales</taxon>
        <taxon>Streptomycetaceae</taxon>
        <taxon>Streptomyces</taxon>
        <taxon>Streptomyces phaeochromogenes group</taxon>
    </lineage>
</organism>
<protein>
    <submittedName>
        <fullName evidence="2">Uncharacterized protein</fullName>
    </submittedName>
</protein>
<dbReference type="EMBL" id="JAUSZI010000002">
    <property type="protein sequence ID" value="MDQ1025611.1"/>
    <property type="molecule type" value="Genomic_DNA"/>
</dbReference>
<comment type="caution">
    <text evidence="2">The sequence shown here is derived from an EMBL/GenBank/DDBJ whole genome shotgun (WGS) entry which is preliminary data.</text>
</comment>
<evidence type="ECO:0000313" key="3">
    <source>
        <dbReference type="Proteomes" id="UP001230328"/>
    </source>
</evidence>
<proteinExistence type="predicted"/>
<dbReference type="Proteomes" id="UP001230328">
    <property type="component" value="Unassembled WGS sequence"/>
</dbReference>
<feature type="compositionally biased region" description="Polar residues" evidence="1">
    <location>
        <begin position="1"/>
        <end position="13"/>
    </location>
</feature>
<evidence type="ECO:0000313" key="2">
    <source>
        <dbReference type="EMBL" id="MDQ1025611.1"/>
    </source>
</evidence>
<name>A0ABU0SQ61_9ACTN</name>